<dbReference type="Proteomes" id="UP000783686">
    <property type="component" value="Unassembled WGS sequence"/>
</dbReference>
<dbReference type="PANTHER" id="PTHR44147">
    <property type="entry name" value="DEHYDROGENASE/REDUCTASE SDR FAMILY MEMBER 1"/>
    <property type="match status" value="1"/>
</dbReference>
<dbReference type="PANTHER" id="PTHR44147:SF2">
    <property type="entry name" value="DEHYDROGENASE_REDUCTASE SDR FAMILY MEMBER 1"/>
    <property type="match status" value="1"/>
</dbReference>
<dbReference type="Proteomes" id="UP000614601">
    <property type="component" value="Unassembled WGS sequence"/>
</dbReference>
<evidence type="ECO:0000313" key="3">
    <source>
        <dbReference type="Proteomes" id="UP000614601"/>
    </source>
</evidence>
<dbReference type="PRINTS" id="PR00081">
    <property type="entry name" value="GDHRDH"/>
</dbReference>
<reference evidence="2" key="1">
    <citation type="submission" date="2020-09" db="EMBL/GenBank/DDBJ databases">
        <authorList>
            <person name="Kikuchi T."/>
        </authorList>
    </citation>
    <scope>NUCLEOTIDE SEQUENCE</scope>
    <source>
        <strain evidence="2">SH1</strain>
    </source>
</reference>
<dbReference type="EMBL" id="CAJFDH010000006">
    <property type="protein sequence ID" value="CAD5231321.1"/>
    <property type="molecule type" value="Genomic_DNA"/>
</dbReference>
<protein>
    <recommendedName>
        <fullName evidence="4">Dehydrogenase/reductase SDR family member 1</fullName>
    </recommendedName>
</protein>
<sequence length="232" mass="25079">MSLAGKVALVTGASRGIGKGIALELGKAGATVYVTGRDPKKSDRTENQSTLEEVANEVTLVGGKGIHLYVDHSDPQAVKSLFERISQNHQGQLDLLVNNSYAAATFILSNSGKKFWEYEADPAYAYDIVNNVGLRNHYICSVYAAKLMVPRKSGLIVNIGSLGGLSYFLNVSYGVGKGAIDRLSSDSATELSGTGVTVEKSLQPLRWQMNMVFKISMENYPGIHMLFNAKII</sequence>
<evidence type="ECO:0000256" key="1">
    <source>
        <dbReference type="RuleBase" id="RU000363"/>
    </source>
</evidence>
<comment type="caution">
    <text evidence="2">The sequence shown here is derived from an EMBL/GenBank/DDBJ whole genome shotgun (WGS) entry which is preliminary data.</text>
</comment>
<comment type="similarity">
    <text evidence="1">Belongs to the short-chain dehydrogenases/reductases (SDR) family.</text>
</comment>
<keyword evidence="3" id="KW-1185">Reference proteome</keyword>
<dbReference type="OrthoDB" id="1933717at2759"/>
<dbReference type="InterPro" id="IPR002347">
    <property type="entry name" value="SDR_fam"/>
</dbReference>
<dbReference type="EMBL" id="CAJFCW020000006">
    <property type="protein sequence ID" value="CAG9128713.1"/>
    <property type="molecule type" value="Genomic_DNA"/>
</dbReference>
<dbReference type="Pfam" id="PF00106">
    <property type="entry name" value="adh_short"/>
    <property type="match status" value="1"/>
</dbReference>
<evidence type="ECO:0000313" key="2">
    <source>
        <dbReference type="EMBL" id="CAD5231321.1"/>
    </source>
</evidence>
<proteinExistence type="inferred from homology"/>
<organism evidence="2 3">
    <name type="scientific">Bursaphelenchus okinawaensis</name>
    <dbReference type="NCBI Taxonomy" id="465554"/>
    <lineage>
        <taxon>Eukaryota</taxon>
        <taxon>Metazoa</taxon>
        <taxon>Ecdysozoa</taxon>
        <taxon>Nematoda</taxon>
        <taxon>Chromadorea</taxon>
        <taxon>Rhabditida</taxon>
        <taxon>Tylenchina</taxon>
        <taxon>Tylenchomorpha</taxon>
        <taxon>Aphelenchoidea</taxon>
        <taxon>Aphelenchoididae</taxon>
        <taxon>Bursaphelenchus</taxon>
    </lineage>
</organism>
<name>A0A811LW87_9BILA</name>
<dbReference type="Gene3D" id="3.40.50.720">
    <property type="entry name" value="NAD(P)-binding Rossmann-like Domain"/>
    <property type="match status" value="1"/>
</dbReference>
<evidence type="ECO:0008006" key="4">
    <source>
        <dbReference type="Google" id="ProtNLM"/>
    </source>
</evidence>
<dbReference type="AlphaFoldDB" id="A0A811LW87"/>
<dbReference type="PRINTS" id="PR00080">
    <property type="entry name" value="SDRFAMILY"/>
</dbReference>
<dbReference type="InterPro" id="IPR036291">
    <property type="entry name" value="NAD(P)-bd_dom_sf"/>
</dbReference>
<dbReference type="SUPFAM" id="SSF51735">
    <property type="entry name" value="NAD(P)-binding Rossmann-fold domains"/>
    <property type="match status" value="1"/>
</dbReference>
<gene>
    <name evidence="2" type="ORF">BOKJ2_LOCUS14583</name>
</gene>
<accession>A0A811LW87</accession>